<protein>
    <submittedName>
        <fullName evidence="1">Uncharacterized protein</fullName>
    </submittedName>
</protein>
<dbReference type="InParanoid" id="G4U2C4"/>
<dbReference type="AlphaFoldDB" id="G4U2C4"/>
<gene>
    <name evidence="1" type="ORF">PIIN_02955</name>
</gene>
<dbReference type="OrthoDB" id="18412at2759"/>
<organism evidence="1 2">
    <name type="scientific">Serendipita indica (strain DSM 11827)</name>
    <name type="common">Root endophyte fungus</name>
    <name type="synonym">Piriformospora indica</name>
    <dbReference type="NCBI Taxonomy" id="1109443"/>
    <lineage>
        <taxon>Eukaryota</taxon>
        <taxon>Fungi</taxon>
        <taxon>Dikarya</taxon>
        <taxon>Basidiomycota</taxon>
        <taxon>Agaricomycotina</taxon>
        <taxon>Agaricomycetes</taxon>
        <taxon>Sebacinales</taxon>
        <taxon>Serendipitaceae</taxon>
        <taxon>Serendipita</taxon>
    </lineage>
</organism>
<name>G4U2C4_SERID</name>
<dbReference type="EMBL" id="CAFZ01001869">
    <property type="protein sequence ID" value="CCA77733.1"/>
    <property type="molecule type" value="Genomic_DNA"/>
</dbReference>
<comment type="caution">
    <text evidence="1">The sequence shown here is derived from an EMBL/GenBank/DDBJ whole genome shotgun (WGS) entry which is preliminary data.</text>
</comment>
<proteinExistence type="predicted"/>
<dbReference type="STRING" id="1109443.G4U2C4"/>
<evidence type="ECO:0000313" key="1">
    <source>
        <dbReference type="EMBL" id="CCA77733.1"/>
    </source>
</evidence>
<sequence>MNSWCVGRQRRHVEQQSQTPEAYQLLQSSWMSLIKPDAPSNSVQLEEASLPVTAPLRPLTTLKWPNVPPPPAIPDPLTMNDPQPLQIPQYEAIATSRKVRELLVESDLLPKMLRSFDRLQGPARERALEAVLGVKASASHTDPRSPHFALGWLPKETTDEDLGRLRGFLELVGRTVDECPVKLTPPAGSGSQKPPSIADAATLDRNVSYDTWQGARVALEVEEHIAHD</sequence>
<dbReference type="HOGENOM" id="CLU_1215184_0_0_1"/>
<accession>G4U2C4</accession>
<dbReference type="Proteomes" id="UP000007148">
    <property type="component" value="Unassembled WGS sequence"/>
</dbReference>
<evidence type="ECO:0000313" key="2">
    <source>
        <dbReference type="Proteomes" id="UP000007148"/>
    </source>
</evidence>
<keyword evidence="2" id="KW-1185">Reference proteome</keyword>
<dbReference type="eggNOG" id="ENOG502SGWB">
    <property type="taxonomic scope" value="Eukaryota"/>
</dbReference>
<reference evidence="1 2" key="1">
    <citation type="journal article" date="2011" name="PLoS Pathog.">
        <title>Endophytic Life Strategies Decoded by Genome and Transcriptome Analyses of the Mutualistic Root Symbiont Piriformospora indica.</title>
        <authorList>
            <person name="Zuccaro A."/>
            <person name="Lahrmann U."/>
            <person name="Guldener U."/>
            <person name="Langen G."/>
            <person name="Pfiffi S."/>
            <person name="Biedenkopf D."/>
            <person name="Wong P."/>
            <person name="Samans B."/>
            <person name="Grimm C."/>
            <person name="Basiewicz M."/>
            <person name="Murat C."/>
            <person name="Martin F."/>
            <person name="Kogel K.H."/>
        </authorList>
    </citation>
    <scope>NUCLEOTIDE SEQUENCE [LARGE SCALE GENOMIC DNA]</scope>
    <source>
        <strain evidence="1 2">DSM 11827</strain>
    </source>
</reference>